<gene>
    <name evidence="2" type="ORF">roselon_01729</name>
</gene>
<feature type="chain" id="PRO_5004915292" evidence="1">
    <location>
        <begin position="29"/>
        <end position="315"/>
    </location>
</feature>
<keyword evidence="2" id="KW-0436">Ligase</keyword>
<sequence>MRILTVGRAIGAAVLVGLAGAALGSATAQTNGWGPIFDPDRFGPGQGACWTRGENAACLMLTCRGGGPFEIGLVAFGGAFGHEPLLPVFIRVDGGQTHRLYMTPLNLVEYQHAAIPYDPSRHGTLLRALRNAQSVTVALYQADSNPLPYVLGNRPAAVDRAMATCGAAPLTAPVVTPATDGARFVRVDPQLRDPQATALAAQVMAGVLAQQPETDVSASLAALPDGRRILVVEHGVSTYSYGITGVGTFVFTAAPGGALRPAYQTTGVAAWLDTAQLSEGFPDLWVQNYRGINQPYGVWRHIGGRYVHQRNVPSQ</sequence>
<dbReference type="HOGENOM" id="CLU_882451_0_0_5"/>
<dbReference type="eggNOG" id="ENOG502ZEPS">
    <property type="taxonomic scope" value="Bacteria"/>
</dbReference>
<organism evidence="2 3">
    <name type="scientific">Roseicyclus elongatus DSM 19469</name>
    <dbReference type="NCBI Taxonomy" id="1294273"/>
    <lineage>
        <taxon>Bacteria</taxon>
        <taxon>Pseudomonadati</taxon>
        <taxon>Pseudomonadota</taxon>
        <taxon>Alphaproteobacteria</taxon>
        <taxon>Rhodobacterales</taxon>
        <taxon>Roseobacteraceae</taxon>
        <taxon>Roseicyclus</taxon>
    </lineage>
</organism>
<dbReference type="EC" id="6.2.1.5" evidence="2"/>
<name>W8S5I8_9RHOB</name>
<keyword evidence="1" id="KW-0732">Signal</keyword>
<dbReference type="OrthoDB" id="1081439at2"/>
<evidence type="ECO:0000313" key="2">
    <source>
        <dbReference type="EMBL" id="AHM04096.1"/>
    </source>
</evidence>
<evidence type="ECO:0000313" key="3">
    <source>
        <dbReference type="Proteomes" id="UP000019593"/>
    </source>
</evidence>
<protein>
    <submittedName>
        <fullName evidence="2">Succinyl-CoA synthetase subunit beta</fullName>
        <ecNumber evidence="2">6.2.1.5</ecNumber>
    </submittedName>
</protein>
<proteinExistence type="predicted"/>
<feature type="signal peptide" evidence="1">
    <location>
        <begin position="1"/>
        <end position="28"/>
    </location>
</feature>
<dbReference type="Proteomes" id="UP000019593">
    <property type="component" value="Chromosome"/>
</dbReference>
<dbReference type="AlphaFoldDB" id="W8S5I8"/>
<dbReference type="KEGG" id="red:roselon_01729"/>
<keyword evidence="3" id="KW-1185">Reference proteome</keyword>
<reference evidence="2 3" key="1">
    <citation type="submission" date="2013-03" db="EMBL/GenBank/DDBJ databases">
        <authorList>
            <person name="Fiebig A."/>
            <person name="Goeker M."/>
            <person name="Klenk H.-P.P."/>
        </authorList>
    </citation>
    <scope>NUCLEOTIDE SEQUENCE [LARGE SCALE GENOMIC DNA]</scope>
    <source>
        <strain evidence="3">DSM 19469</strain>
    </source>
</reference>
<dbReference type="GO" id="GO:0004775">
    <property type="term" value="F:succinate-CoA ligase (ADP-forming) activity"/>
    <property type="evidence" value="ECO:0007669"/>
    <property type="project" value="UniProtKB-EC"/>
</dbReference>
<dbReference type="RefSeq" id="WP_156945895.1">
    <property type="nucleotide sequence ID" value="NZ_CP004372.1"/>
</dbReference>
<evidence type="ECO:0000256" key="1">
    <source>
        <dbReference type="SAM" id="SignalP"/>
    </source>
</evidence>
<dbReference type="EMBL" id="CP004372">
    <property type="protein sequence ID" value="AHM04096.1"/>
    <property type="molecule type" value="Genomic_DNA"/>
</dbReference>
<accession>W8S5I8</accession>